<evidence type="ECO:0000259" key="1">
    <source>
        <dbReference type="Pfam" id="PF20408"/>
    </source>
</evidence>
<evidence type="ECO:0000313" key="3">
    <source>
        <dbReference type="Proteomes" id="UP000198967"/>
    </source>
</evidence>
<evidence type="ECO:0000313" key="2">
    <source>
        <dbReference type="EMBL" id="SDF00044.1"/>
    </source>
</evidence>
<dbReference type="EMBL" id="FNBE01000003">
    <property type="protein sequence ID" value="SDF00044.1"/>
    <property type="molecule type" value="Genomic_DNA"/>
</dbReference>
<dbReference type="PANTHER" id="PTHR42103:SF2">
    <property type="entry name" value="AB HYDROLASE-1 DOMAIN-CONTAINING PROTEIN"/>
    <property type="match status" value="1"/>
</dbReference>
<name>A0A1G7HIE9_PSEOR</name>
<dbReference type="PANTHER" id="PTHR42103">
    <property type="entry name" value="ALPHA/BETA-HYDROLASES SUPERFAMILY PROTEIN"/>
    <property type="match status" value="1"/>
</dbReference>
<sequence length="199" mass="20469">MRFTATDGTVLDGELAVPAGARAGMVVCHPHPHYGGSMHTPVVEALFEGLPAHGVAVLRFDFRGVGASGGTHDGGDAERLDAATAVSRLATEVDGPIVLAGWSFGADVALSTGPARIAGWFAVAPPLRFAVSPRSADPRPALLVAGGRDPVAPPDHIRAATADWTATSVVELPTADHLFLAERAQLVELAQTAIRSGCE</sequence>
<dbReference type="Gene3D" id="3.40.50.1820">
    <property type="entry name" value="alpha/beta hydrolase"/>
    <property type="match status" value="1"/>
</dbReference>
<dbReference type="OrthoDB" id="5902829at2"/>
<dbReference type="InterPro" id="IPR046879">
    <property type="entry name" value="KANL3/Tex30_Abhydrolase"/>
</dbReference>
<dbReference type="SUPFAM" id="SSF53474">
    <property type="entry name" value="alpha/beta-Hydrolases"/>
    <property type="match status" value="1"/>
</dbReference>
<reference evidence="2 3" key="1">
    <citation type="submission" date="2016-10" db="EMBL/GenBank/DDBJ databases">
        <authorList>
            <person name="de Groot N.N."/>
        </authorList>
    </citation>
    <scope>NUCLEOTIDE SEQUENCE [LARGE SCALE GENOMIC DNA]</scope>
    <source>
        <strain evidence="2 3">CGMCC 4.3143</strain>
    </source>
</reference>
<gene>
    <name evidence="2" type="ORF">SAMN05216377_10321</name>
</gene>
<dbReference type="Pfam" id="PF20408">
    <property type="entry name" value="Abhydrolase_11"/>
    <property type="match status" value="1"/>
</dbReference>
<feature type="domain" description="KANL3/Tex30 alpha/beta hydrolase-like" evidence="1">
    <location>
        <begin position="35"/>
        <end position="185"/>
    </location>
</feature>
<dbReference type="AlphaFoldDB" id="A0A1G7HIE9"/>
<accession>A0A1G7HIE9</accession>
<dbReference type="RefSeq" id="WP_093077560.1">
    <property type="nucleotide sequence ID" value="NZ_FNBE01000003.1"/>
</dbReference>
<protein>
    <recommendedName>
        <fullName evidence="1">KANL3/Tex30 alpha/beta hydrolase-like domain-containing protein</fullName>
    </recommendedName>
</protein>
<organism evidence="2 3">
    <name type="scientific">Pseudonocardia oroxyli</name>
    <dbReference type="NCBI Taxonomy" id="366584"/>
    <lineage>
        <taxon>Bacteria</taxon>
        <taxon>Bacillati</taxon>
        <taxon>Actinomycetota</taxon>
        <taxon>Actinomycetes</taxon>
        <taxon>Pseudonocardiales</taxon>
        <taxon>Pseudonocardiaceae</taxon>
        <taxon>Pseudonocardia</taxon>
    </lineage>
</organism>
<dbReference type="STRING" id="366584.SAMN05216377_10321"/>
<dbReference type="InterPro" id="IPR029058">
    <property type="entry name" value="AB_hydrolase_fold"/>
</dbReference>
<dbReference type="Proteomes" id="UP000198967">
    <property type="component" value="Unassembled WGS sequence"/>
</dbReference>
<proteinExistence type="predicted"/>
<keyword evidence="3" id="KW-1185">Reference proteome</keyword>